<feature type="transmembrane region" description="Helical" evidence="5">
    <location>
        <begin position="20"/>
        <end position="39"/>
    </location>
</feature>
<feature type="transmembrane region" description="Helical" evidence="5">
    <location>
        <begin position="252"/>
        <end position="273"/>
    </location>
</feature>
<evidence type="ECO:0000256" key="5">
    <source>
        <dbReference type="SAM" id="Phobius"/>
    </source>
</evidence>
<dbReference type="GO" id="GO:0140359">
    <property type="term" value="F:ABC-type transporter activity"/>
    <property type="evidence" value="ECO:0007669"/>
    <property type="project" value="InterPro"/>
</dbReference>
<organism evidence="7 8">
    <name type="scientific">Alkalibacter saccharofermentans DSM 14828</name>
    <dbReference type="NCBI Taxonomy" id="1120975"/>
    <lineage>
        <taxon>Bacteria</taxon>
        <taxon>Bacillati</taxon>
        <taxon>Bacillota</taxon>
        <taxon>Clostridia</taxon>
        <taxon>Eubacteriales</taxon>
        <taxon>Eubacteriaceae</taxon>
        <taxon>Alkalibacter</taxon>
    </lineage>
</organism>
<feature type="transmembrane region" description="Helical" evidence="5">
    <location>
        <begin position="191"/>
        <end position="215"/>
    </location>
</feature>
<feature type="domain" description="ABC-2 type transporter transmembrane" evidence="6">
    <location>
        <begin position="20"/>
        <end position="324"/>
    </location>
</feature>
<evidence type="ECO:0000256" key="4">
    <source>
        <dbReference type="ARBA" id="ARBA00023136"/>
    </source>
</evidence>
<keyword evidence="8" id="KW-1185">Reference proteome</keyword>
<protein>
    <submittedName>
        <fullName evidence="7">ABC-2 family transporter protein</fullName>
    </submittedName>
</protein>
<comment type="subcellular location">
    <subcellularLocation>
        <location evidence="1">Membrane</location>
        <topology evidence="1">Multi-pass membrane protein</topology>
    </subcellularLocation>
</comment>
<evidence type="ECO:0000313" key="8">
    <source>
        <dbReference type="Proteomes" id="UP000184251"/>
    </source>
</evidence>
<feature type="transmembrane region" description="Helical" evidence="5">
    <location>
        <begin position="221"/>
        <end position="245"/>
    </location>
</feature>
<evidence type="ECO:0000256" key="2">
    <source>
        <dbReference type="ARBA" id="ARBA00022692"/>
    </source>
</evidence>
<dbReference type="EMBL" id="FQTU01000001">
    <property type="protein sequence ID" value="SHE32278.1"/>
    <property type="molecule type" value="Genomic_DNA"/>
</dbReference>
<dbReference type="Pfam" id="PF12698">
    <property type="entry name" value="ABC2_membrane_3"/>
    <property type="match status" value="1"/>
</dbReference>
<evidence type="ECO:0000256" key="3">
    <source>
        <dbReference type="ARBA" id="ARBA00022989"/>
    </source>
</evidence>
<reference evidence="7 8" key="1">
    <citation type="submission" date="2016-11" db="EMBL/GenBank/DDBJ databases">
        <authorList>
            <person name="Jaros S."/>
            <person name="Januszkiewicz K."/>
            <person name="Wedrychowicz H."/>
        </authorList>
    </citation>
    <scope>NUCLEOTIDE SEQUENCE [LARGE SCALE GENOMIC DNA]</scope>
    <source>
        <strain evidence="7 8">DSM 14828</strain>
    </source>
</reference>
<keyword evidence="2 5" id="KW-0812">Transmembrane</keyword>
<evidence type="ECO:0000259" key="6">
    <source>
        <dbReference type="Pfam" id="PF12698"/>
    </source>
</evidence>
<sequence>MKKILAIVGRDVKNGTRDWLIIYLTIAPILFAFIIRTLIPSVSSSGLNVVLMEGADNALTEHLSIYANVEHASDMDKMEERILRMDDVFGVIPNSNGIEILKQGNETGNMDIVLTSILDKYAQTDLPDAPVIVEFSDVGWEMSPLKQQGGNIIIIFTAILGGMLILLNLVEEKMSNTISAINVTSATRLEFVVGKGLLGFILPIVGSICVVLILGFESINYPMLIVSLIGIALISIIIGFSIGVVNDEPIAAIASMKITFIPVLASVFGYMYLPDRWQFVLYWSPFYWAYDSINDILMQDAIWTQIARNSAIILVITAAVFALLKKRIEQGLN</sequence>
<keyword evidence="3 5" id="KW-1133">Transmembrane helix</keyword>
<dbReference type="STRING" id="1120975.SAMN02746064_00283"/>
<name>A0A1M4SJF7_9FIRM</name>
<dbReference type="Proteomes" id="UP000184251">
    <property type="component" value="Unassembled WGS sequence"/>
</dbReference>
<keyword evidence="4 5" id="KW-0472">Membrane</keyword>
<dbReference type="InterPro" id="IPR013525">
    <property type="entry name" value="ABC2_TM"/>
</dbReference>
<dbReference type="RefSeq" id="WP_073269271.1">
    <property type="nucleotide sequence ID" value="NZ_FQTU01000001.1"/>
</dbReference>
<gene>
    <name evidence="7" type="ORF">SAMN02746064_00283</name>
</gene>
<feature type="transmembrane region" description="Helical" evidence="5">
    <location>
        <begin position="306"/>
        <end position="324"/>
    </location>
</feature>
<feature type="transmembrane region" description="Helical" evidence="5">
    <location>
        <begin position="152"/>
        <end position="170"/>
    </location>
</feature>
<proteinExistence type="predicted"/>
<evidence type="ECO:0000256" key="1">
    <source>
        <dbReference type="ARBA" id="ARBA00004141"/>
    </source>
</evidence>
<dbReference type="GO" id="GO:0016020">
    <property type="term" value="C:membrane"/>
    <property type="evidence" value="ECO:0007669"/>
    <property type="project" value="UniProtKB-SubCell"/>
</dbReference>
<dbReference type="OrthoDB" id="2162283at2"/>
<evidence type="ECO:0000313" key="7">
    <source>
        <dbReference type="EMBL" id="SHE32278.1"/>
    </source>
</evidence>
<dbReference type="AlphaFoldDB" id="A0A1M4SJF7"/>
<accession>A0A1M4SJF7</accession>